<sequence length="353" mass="37300">MRTQRRIIAIAALVLAGSGLAACDGGGSEEPSATGTETPTATETSTPSPSETTAGPATEIGEITPYNENGFLNDGWNVEHSKPEDGEAPADCYESAHGTGPNTVTCGPTAASLGACWLTEDRMQIACLDEYAVGEQNLKHVALDGEAPAETPATEDPIPLWVELDDGSTFAAVHGGAWSPPDGYLVAYSRADDPETLEEILIPDDDSAPIFDQSEDLWTVTVGEDGGQDVATKTVNKVWYMAGRVIPEGPDDDFSPEIVNGSWCPTPDTEGNATHGCYTIDYPNVEYEDGETDEIVAVSNDGGVLSLDLDGAPLGLYVPVDTALDESGMDGVEDLPDQERIWNSQTVTLMVRD</sequence>
<evidence type="ECO:0000256" key="1">
    <source>
        <dbReference type="SAM" id="MobiDB-lite"/>
    </source>
</evidence>
<feature type="chain" id="PRO_5016097750" evidence="2">
    <location>
        <begin position="22"/>
        <end position="353"/>
    </location>
</feature>
<dbReference type="RefSeq" id="WP_109093623.1">
    <property type="nucleotide sequence ID" value="NZ_QETB01000003.1"/>
</dbReference>
<organism evidence="3 4">
    <name type="scientific">Ancrocorticia populi</name>
    <dbReference type="NCBI Taxonomy" id="2175228"/>
    <lineage>
        <taxon>Bacteria</taxon>
        <taxon>Bacillati</taxon>
        <taxon>Actinomycetota</taxon>
        <taxon>Actinomycetes</taxon>
        <taxon>Actinomycetales</taxon>
        <taxon>Actinomycetaceae</taxon>
        <taxon>Ancrocorticia</taxon>
    </lineage>
</organism>
<protein>
    <submittedName>
        <fullName evidence="3">Uncharacterized protein</fullName>
    </submittedName>
</protein>
<dbReference type="OrthoDB" id="4990759at2"/>
<dbReference type="EMBL" id="QETB01000003">
    <property type="protein sequence ID" value="PWF26550.1"/>
    <property type="molecule type" value="Genomic_DNA"/>
</dbReference>
<feature type="region of interest" description="Disordered" evidence="1">
    <location>
        <begin position="24"/>
        <end position="95"/>
    </location>
</feature>
<name>A0A2V1KCB4_9ACTO</name>
<proteinExistence type="predicted"/>
<dbReference type="AlphaFoldDB" id="A0A2V1KCB4"/>
<dbReference type="Proteomes" id="UP000245283">
    <property type="component" value="Unassembled WGS sequence"/>
</dbReference>
<reference evidence="4" key="1">
    <citation type="submission" date="2018-05" db="EMBL/GenBank/DDBJ databases">
        <authorList>
            <person name="Li Y."/>
        </authorList>
    </citation>
    <scope>NUCLEOTIDE SEQUENCE [LARGE SCALE GENOMIC DNA]</scope>
    <source>
        <strain evidence="4">sk1b4</strain>
    </source>
</reference>
<evidence type="ECO:0000313" key="4">
    <source>
        <dbReference type="Proteomes" id="UP000245283"/>
    </source>
</evidence>
<feature type="signal peptide" evidence="2">
    <location>
        <begin position="1"/>
        <end position="21"/>
    </location>
</feature>
<accession>A0A2V1KCB4</accession>
<evidence type="ECO:0000313" key="3">
    <source>
        <dbReference type="EMBL" id="PWF26550.1"/>
    </source>
</evidence>
<feature type="compositionally biased region" description="Low complexity" evidence="1">
    <location>
        <begin position="29"/>
        <end position="58"/>
    </location>
</feature>
<dbReference type="PROSITE" id="PS51257">
    <property type="entry name" value="PROKAR_LIPOPROTEIN"/>
    <property type="match status" value="1"/>
</dbReference>
<keyword evidence="4" id="KW-1185">Reference proteome</keyword>
<evidence type="ECO:0000256" key="2">
    <source>
        <dbReference type="SAM" id="SignalP"/>
    </source>
</evidence>
<keyword evidence="2" id="KW-0732">Signal</keyword>
<gene>
    <name evidence="3" type="ORF">DD236_06790</name>
</gene>
<comment type="caution">
    <text evidence="3">The sequence shown here is derived from an EMBL/GenBank/DDBJ whole genome shotgun (WGS) entry which is preliminary data.</text>
</comment>